<gene>
    <name evidence="2" type="ORF">COO92_11890</name>
</gene>
<name>A0A2N3L6N0_9PROT</name>
<dbReference type="PIRSF" id="PIRSF033239">
    <property type="entry name" value="ExoD"/>
    <property type="match status" value="1"/>
</dbReference>
<feature type="transmembrane region" description="Helical" evidence="1">
    <location>
        <begin position="175"/>
        <end position="195"/>
    </location>
</feature>
<feature type="transmembrane region" description="Helical" evidence="1">
    <location>
        <begin position="149"/>
        <end position="168"/>
    </location>
</feature>
<reference evidence="2 3" key="1">
    <citation type="submission" date="2017-09" db="EMBL/GenBank/DDBJ databases">
        <title>Biodiversity and function of Thalassospira species in the particle-attached aromatic-hydrocarbon-degrading consortia from the surface seawater of the China South Sea.</title>
        <authorList>
            <person name="Dong C."/>
            <person name="Lai Q."/>
            <person name="Shao Z."/>
        </authorList>
    </citation>
    <scope>NUCLEOTIDE SEQUENCE [LARGE SCALE GENOMIC DNA]</scope>
    <source>
        <strain evidence="2 3">139Z-12</strain>
    </source>
</reference>
<dbReference type="PANTHER" id="PTHR41795:SF1">
    <property type="entry name" value="EXOPOLYSACCHARIDE SYNTHESIS PROTEIN"/>
    <property type="match status" value="1"/>
</dbReference>
<accession>A0A2N3L6N0</accession>
<comment type="caution">
    <text evidence="2">The sequence shown here is derived from an EMBL/GenBank/DDBJ whole genome shotgun (WGS) entry which is preliminary data.</text>
</comment>
<feature type="transmembrane region" description="Helical" evidence="1">
    <location>
        <begin position="44"/>
        <end position="72"/>
    </location>
</feature>
<keyword evidence="1" id="KW-1133">Transmembrane helix</keyword>
<dbReference type="EMBL" id="NXGX01000004">
    <property type="protein sequence ID" value="PKR58432.1"/>
    <property type="molecule type" value="Genomic_DNA"/>
</dbReference>
<proteinExistence type="predicted"/>
<keyword evidence="1" id="KW-0812">Transmembrane</keyword>
<evidence type="ECO:0000313" key="3">
    <source>
        <dbReference type="Proteomes" id="UP000233332"/>
    </source>
</evidence>
<organism evidence="2 3">
    <name type="scientific">Thalassospira lohafexi</name>
    <dbReference type="NCBI Taxonomy" id="744227"/>
    <lineage>
        <taxon>Bacteria</taxon>
        <taxon>Pseudomonadati</taxon>
        <taxon>Pseudomonadota</taxon>
        <taxon>Alphaproteobacteria</taxon>
        <taxon>Rhodospirillales</taxon>
        <taxon>Thalassospiraceae</taxon>
        <taxon>Thalassospira</taxon>
    </lineage>
</organism>
<evidence type="ECO:0008006" key="4">
    <source>
        <dbReference type="Google" id="ProtNLM"/>
    </source>
</evidence>
<dbReference type="Pfam" id="PF06055">
    <property type="entry name" value="ExoD"/>
    <property type="match status" value="1"/>
</dbReference>
<dbReference type="Proteomes" id="UP000233332">
    <property type="component" value="Unassembled WGS sequence"/>
</dbReference>
<dbReference type="PANTHER" id="PTHR41795">
    <property type="entry name" value="EXOPOLYSACCHARIDE SYNTHESIS PROTEIN"/>
    <property type="match status" value="1"/>
</dbReference>
<feature type="transmembrane region" description="Helical" evidence="1">
    <location>
        <begin position="121"/>
        <end position="143"/>
    </location>
</feature>
<keyword evidence="3" id="KW-1185">Reference proteome</keyword>
<evidence type="ECO:0000313" key="2">
    <source>
        <dbReference type="EMBL" id="PKR58432.1"/>
    </source>
</evidence>
<protein>
    <recommendedName>
        <fullName evidence="4">Exopolysaccharide biosynthesis protein exod</fullName>
    </recommendedName>
</protein>
<keyword evidence="1" id="KW-0472">Membrane</keyword>
<dbReference type="InterPro" id="IPR010331">
    <property type="entry name" value="ExoD"/>
</dbReference>
<evidence type="ECO:0000256" key="1">
    <source>
        <dbReference type="SAM" id="Phobius"/>
    </source>
</evidence>
<dbReference type="AlphaFoldDB" id="A0A2N3L6N0"/>
<sequence length="196" mass="21112">MDKPDITSVREIVARLERRGEGASMVSVGDMVSEFGRRSHGPFLFLPALIGVSPLSGIPMVPAFLAIIIALFSLQILLGRDHLWLPDFIAKRHVNGARVQHAMDRLTPTAQRMDRWFGGRLAHLTGPIGIRVAALVCLVLSFTVPFFEMVPFAGIIPMMAIAVFGLAITVRDGALMIGGLVLTTGAVVFLGPMVLG</sequence>